<dbReference type="Gene3D" id="3.80.10.10">
    <property type="entry name" value="Ribonuclease Inhibitor"/>
    <property type="match status" value="1"/>
</dbReference>
<dbReference type="InterPro" id="IPR032675">
    <property type="entry name" value="LRR_dom_sf"/>
</dbReference>
<protein>
    <submittedName>
        <fullName evidence="1">Uncharacterized protein</fullName>
    </submittedName>
</protein>
<dbReference type="InterPro" id="IPR051341">
    <property type="entry name" value="Zyg-11_UBL_adapter"/>
</dbReference>
<sequence>MGIRSLLDLCTERTADLLLIGITIPKIDLGVVLEQLIHPDSREKLKHLQLYETEVCSSIRRMGQISEMFPGIKIIEITKLELGQRAFENLCFSFTGLTHLTLDENCIKSLNGIGYLQNLEFLSMMGAQLETDESIREIFKLKKLCVLDMSGFSERGCPNLSSYLACNDSLPELTCLDISFNNITELQLQLLLANHPKLNMISLIGTPLENLAPIDNRQIEMLTVFDLESCLTAFKHYKKPNRFNKRKIILIAMRAVIRQKYKEHKASILHECFNAVIPEVETVEHWEHIQGEAVDVLYELCTENRIRMFNYGEIQRLIDFFLNVCDDGWEQEKASDEIYFMQAGIWAILNTPTVINNSTANWDFLCFKAGTIIKRSSVLIEDGAYPLEDAMFLIHKCWQRRHCVQYGLGGLFYDIELHNHLVLLMEQLDFQHIAFHDLYSSFLFVSSGLIFDNIENMDENEIQRIAIYIWASNLRQFEGNERMQTKIFRKLSYAIHRSMMNMEVFLELPWFQIFSKLLMSDVPYQRKHTVDLFVLIHSITQCSNLAQLTKMMIAKQGTSTIIINEMKMYTPGVDDYLGVYKFLEANGSRCSKYWAQWVLSHFRDVEEPRSKRMKIIRN</sequence>
<gene>
    <name evidence="1" type="ORF">CAEBREN_28354</name>
</gene>
<dbReference type="SUPFAM" id="SSF52075">
    <property type="entry name" value="Outer arm dynein light chain 1"/>
    <property type="match status" value="1"/>
</dbReference>
<dbReference type="AlphaFoldDB" id="G0MBA6"/>
<accession>G0MBA6</accession>
<dbReference type="OrthoDB" id="5910286at2759"/>
<dbReference type="InParanoid" id="G0MBA6"/>
<organism evidence="2">
    <name type="scientific">Caenorhabditis brenneri</name>
    <name type="common">Nematode worm</name>
    <dbReference type="NCBI Taxonomy" id="135651"/>
    <lineage>
        <taxon>Eukaryota</taxon>
        <taxon>Metazoa</taxon>
        <taxon>Ecdysozoa</taxon>
        <taxon>Nematoda</taxon>
        <taxon>Chromadorea</taxon>
        <taxon>Rhabditida</taxon>
        <taxon>Rhabditina</taxon>
        <taxon>Rhabditomorpha</taxon>
        <taxon>Rhabditoidea</taxon>
        <taxon>Rhabditidae</taxon>
        <taxon>Peloderinae</taxon>
        <taxon>Caenorhabditis</taxon>
    </lineage>
</organism>
<dbReference type="HOGENOM" id="CLU_024085_0_0_1"/>
<proteinExistence type="predicted"/>
<dbReference type="GO" id="GO:0031462">
    <property type="term" value="C:Cul2-RING ubiquitin ligase complex"/>
    <property type="evidence" value="ECO:0007669"/>
    <property type="project" value="TreeGrafter"/>
</dbReference>
<name>G0MBA6_CAEBE</name>
<dbReference type="PANTHER" id="PTHR12904">
    <property type="match status" value="1"/>
</dbReference>
<dbReference type="PANTHER" id="PTHR12904:SF28">
    <property type="entry name" value="ATP SYNTHASE SUBUNIT ALPHA-RELATED"/>
    <property type="match status" value="1"/>
</dbReference>
<dbReference type="InterPro" id="IPR001611">
    <property type="entry name" value="Leu-rich_rpt"/>
</dbReference>
<dbReference type="EMBL" id="GL379788">
    <property type="protein sequence ID" value="EGT40448.1"/>
    <property type="molecule type" value="Genomic_DNA"/>
</dbReference>
<evidence type="ECO:0000313" key="2">
    <source>
        <dbReference type="Proteomes" id="UP000008068"/>
    </source>
</evidence>
<reference evidence="2" key="1">
    <citation type="submission" date="2011-07" db="EMBL/GenBank/DDBJ databases">
        <authorList>
            <consortium name="Caenorhabditis brenneri Sequencing and Analysis Consortium"/>
            <person name="Wilson R.K."/>
        </authorList>
    </citation>
    <scope>NUCLEOTIDE SEQUENCE [LARGE SCALE GENOMIC DNA]</scope>
    <source>
        <strain evidence="2">PB2801</strain>
    </source>
</reference>
<dbReference type="eggNOG" id="KOG3665">
    <property type="taxonomic scope" value="Eukaryota"/>
</dbReference>
<dbReference type="Proteomes" id="UP000008068">
    <property type="component" value="Unassembled WGS sequence"/>
</dbReference>
<dbReference type="PROSITE" id="PS51450">
    <property type="entry name" value="LRR"/>
    <property type="match status" value="1"/>
</dbReference>
<keyword evidence="2" id="KW-1185">Reference proteome</keyword>
<evidence type="ECO:0000313" key="1">
    <source>
        <dbReference type="EMBL" id="EGT40448.1"/>
    </source>
</evidence>